<dbReference type="RefSeq" id="WP_007111578.1">
    <property type="nucleotide sequence ID" value="NZ_JH393257.1"/>
</dbReference>
<name>A0A7U9C532_9GAMM</name>
<keyword evidence="1" id="KW-0812">Transmembrane</keyword>
<protein>
    <recommendedName>
        <fullName evidence="4">5-bromo-4-chloroindolyl phosphate hydrolysis protein</fullName>
    </recommendedName>
</protein>
<proteinExistence type="predicted"/>
<sequence>MEKKKMKIPEFNFWPYMIVAMGGSYIAFMLVGGLVSDNVESIVGISGFLIAGSWSYLSIETNKEVRVRDEVLGFLKEYEDSVVNYINACDGFVASYHKSFYFHARMKFFINELNSELKNISKEDIEKRLNFIKDNYGVEKVSLLDEDMILNQNKCLTSYNIVLIKGLVLKNHIANKKLIDDARCLCKNLIDGIAETVDYAQKNADGIECKIEQENKTNLLKVLSATLEEKEKTLM</sequence>
<evidence type="ECO:0000256" key="1">
    <source>
        <dbReference type="SAM" id="Phobius"/>
    </source>
</evidence>
<feature type="transmembrane region" description="Helical" evidence="1">
    <location>
        <begin position="12"/>
        <end position="35"/>
    </location>
</feature>
<accession>A0A7U9C532</accession>
<organism evidence="2 3">
    <name type="scientific">Vreelandella boliviensis LC1</name>
    <dbReference type="NCBI Taxonomy" id="1072583"/>
    <lineage>
        <taxon>Bacteria</taxon>
        <taxon>Pseudomonadati</taxon>
        <taxon>Pseudomonadota</taxon>
        <taxon>Gammaproteobacteria</taxon>
        <taxon>Oceanospirillales</taxon>
        <taxon>Halomonadaceae</taxon>
        <taxon>Vreelandella</taxon>
    </lineage>
</organism>
<keyword evidence="1" id="KW-0472">Membrane</keyword>
<gene>
    <name evidence="2" type="ORF">KUC_0591</name>
</gene>
<keyword evidence="1" id="KW-1133">Transmembrane helix</keyword>
<evidence type="ECO:0000313" key="2">
    <source>
        <dbReference type="EMBL" id="EHJ93642.1"/>
    </source>
</evidence>
<feature type="transmembrane region" description="Helical" evidence="1">
    <location>
        <begin position="41"/>
        <end position="59"/>
    </location>
</feature>
<evidence type="ECO:0008006" key="4">
    <source>
        <dbReference type="Google" id="ProtNLM"/>
    </source>
</evidence>
<dbReference type="EMBL" id="JH393257">
    <property type="protein sequence ID" value="EHJ93642.1"/>
    <property type="molecule type" value="Genomic_DNA"/>
</dbReference>
<dbReference type="Proteomes" id="UP000005756">
    <property type="component" value="Unassembled WGS sequence"/>
</dbReference>
<evidence type="ECO:0000313" key="3">
    <source>
        <dbReference type="Proteomes" id="UP000005756"/>
    </source>
</evidence>
<dbReference type="AlphaFoldDB" id="A0A7U9C532"/>
<reference evidence="2 3" key="1">
    <citation type="submission" date="2011-10" db="EMBL/GenBank/DDBJ databases">
        <authorList>
            <person name="Quillaguamn J."/>
            <person name="Guzmn D."/>
            <person name="Balderrama-Subieta A."/>
            <person name="Cardona-Ortuo C."/>
            <person name="Guevara-Martnez M."/>
            <person name="Callisaya-Quispe N."/>
        </authorList>
    </citation>
    <scope>NUCLEOTIDE SEQUENCE [LARGE SCALE GENOMIC DNA]</scope>
    <source>
        <strain evidence="2 3">LC1</strain>
    </source>
</reference>